<dbReference type="GO" id="GO:0009166">
    <property type="term" value="P:nucleotide catabolic process"/>
    <property type="evidence" value="ECO:0007669"/>
    <property type="project" value="TreeGrafter"/>
</dbReference>
<dbReference type="RefSeq" id="XP_019038949.1">
    <property type="nucleotide sequence ID" value="XM_019186306.1"/>
</dbReference>
<dbReference type="EMBL" id="KV454210">
    <property type="protein sequence ID" value="ODQ59742.1"/>
    <property type="molecule type" value="Genomic_DNA"/>
</dbReference>
<dbReference type="InterPro" id="IPR010237">
    <property type="entry name" value="Pyr-5-nucltdase"/>
</dbReference>
<dbReference type="Gene3D" id="1.10.150.450">
    <property type="match status" value="1"/>
</dbReference>
<dbReference type="Gene3D" id="3.40.50.1000">
    <property type="entry name" value="HAD superfamily/HAD-like"/>
    <property type="match status" value="1"/>
</dbReference>
<keyword evidence="2" id="KW-1185">Reference proteome</keyword>
<evidence type="ECO:0008006" key="3">
    <source>
        <dbReference type="Google" id="ProtNLM"/>
    </source>
</evidence>
<dbReference type="GO" id="GO:0008252">
    <property type="term" value="F:nucleotidase activity"/>
    <property type="evidence" value="ECO:0007669"/>
    <property type="project" value="TreeGrafter"/>
</dbReference>
<dbReference type="SFLD" id="SFLDG01129">
    <property type="entry name" value="C1.5:_HAD__Beta-PGM__Phosphata"/>
    <property type="match status" value="1"/>
</dbReference>
<dbReference type="Proteomes" id="UP000094112">
    <property type="component" value="Unassembled WGS sequence"/>
</dbReference>
<dbReference type="NCBIfam" id="TIGR01509">
    <property type="entry name" value="HAD-SF-IA-v3"/>
    <property type="match status" value="1"/>
</dbReference>
<dbReference type="InterPro" id="IPR036412">
    <property type="entry name" value="HAD-like_sf"/>
</dbReference>
<dbReference type="FunFam" id="1.10.150.450:FF:000001">
    <property type="entry name" value="SDT1p Pyrimidine nucleotidase"/>
    <property type="match status" value="1"/>
</dbReference>
<dbReference type="PANTHER" id="PTHR47438:SF1">
    <property type="entry name" value="PHOSPHATE METABOLISM PROTEIN 8-RELATED"/>
    <property type="match status" value="1"/>
</dbReference>
<dbReference type="InterPro" id="IPR023214">
    <property type="entry name" value="HAD_sf"/>
</dbReference>
<sequence length="285" mass="33028">MTNLYQINDDSTNSEYNLHIQQVLQKNKENLESLSHPGSKPVLPFESGPVNPQSPNDTVFFFDIDNCLYKRSTKIHELMQEYIHDYFVRTLNISDQEAYDLQHNYYRTYGLAIQGLVKYHKIDALEYNKKVDDALPLQDILKPDPELRKLLINLRESGTVDRLWLFTNAYKNHAKRVISLLGIGDLFDGLTYCDYGEDSLVCKPMKESFDKAMYEAGVTKYENCYFVDDSSSNIKTAVELGFKKVVLFLERDEDLKNTVEGSLLIRDILELPKVLPELFTKKIEQ</sequence>
<dbReference type="SFLD" id="SFLDS00003">
    <property type="entry name" value="Haloacid_Dehalogenase"/>
    <property type="match status" value="1"/>
</dbReference>
<accession>A0A1E3P4C7</accession>
<dbReference type="GO" id="GO:0006206">
    <property type="term" value="P:pyrimidine nucleobase metabolic process"/>
    <property type="evidence" value="ECO:0007669"/>
    <property type="project" value="TreeGrafter"/>
</dbReference>
<dbReference type="Pfam" id="PF00702">
    <property type="entry name" value="Hydrolase"/>
    <property type="match status" value="1"/>
</dbReference>
<organism evidence="1 2">
    <name type="scientific">Wickerhamomyces anomalus (strain ATCC 58044 / CBS 1984 / NCYC 433 / NRRL Y-366-8)</name>
    <name type="common">Yeast</name>
    <name type="synonym">Hansenula anomala</name>
    <dbReference type="NCBI Taxonomy" id="683960"/>
    <lineage>
        <taxon>Eukaryota</taxon>
        <taxon>Fungi</taxon>
        <taxon>Dikarya</taxon>
        <taxon>Ascomycota</taxon>
        <taxon>Saccharomycotina</taxon>
        <taxon>Saccharomycetes</taxon>
        <taxon>Phaffomycetales</taxon>
        <taxon>Wickerhamomycetaceae</taxon>
        <taxon>Wickerhamomyces</taxon>
    </lineage>
</organism>
<proteinExistence type="predicted"/>
<evidence type="ECO:0000313" key="2">
    <source>
        <dbReference type="Proteomes" id="UP000094112"/>
    </source>
</evidence>
<dbReference type="STRING" id="683960.A0A1E3P4C7"/>
<dbReference type="InterPro" id="IPR052791">
    <property type="entry name" value="SSM1_domain"/>
</dbReference>
<dbReference type="SUPFAM" id="SSF56784">
    <property type="entry name" value="HAD-like"/>
    <property type="match status" value="1"/>
</dbReference>
<dbReference type="GeneID" id="30203552"/>
<dbReference type="PANTHER" id="PTHR47438">
    <property type="entry name" value="PHOSPHATE METABOLISM PROTEIN 8-RELATED"/>
    <property type="match status" value="1"/>
</dbReference>
<dbReference type="AlphaFoldDB" id="A0A1E3P4C7"/>
<dbReference type="InterPro" id="IPR006439">
    <property type="entry name" value="HAD-SF_hydro_IA"/>
</dbReference>
<dbReference type="OrthoDB" id="1065058at2759"/>
<gene>
    <name evidence="1" type="ORF">WICANDRAFT_91569</name>
</gene>
<protein>
    <recommendedName>
        <fullName evidence="3">Pyrimidine 5'-nucleotidase</fullName>
    </recommendedName>
</protein>
<reference evidence="1 2" key="1">
    <citation type="journal article" date="2016" name="Proc. Natl. Acad. Sci. U.S.A.">
        <title>Comparative genomics of biotechnologically important yeasts.</title>
        <authorList>
            <person name="Riley R."/>
            <person name="Haridas S."/>
            <person name="Wolfe K.H."/>
            <person name="Lopes M.R."/>
            <person name="Hittinger C.T."/>
            <person name="Goeker M."/>
            <person name="Salamov A.A."/>
            <person name="Wisecaver J.H."/>
            <person name="Long T.M."/>
            <person name="Calvey C.H."/>
            <person name="Aerts A.L."/>
            <person name="Barry K.W."/>
            <person name="Choi C."/>
            <person name="Clum A."/>
            <person name="Coughlan A.Y."/>
            <person name="Deshpande S."/>
            <person name="Douglass A.P."/>
            <person name="Hanson S.J."/>
            <person name="Klenk H.-P."/>
            <person name="LaButti K.M."/>
            <person name="Lapidus A."/>
            <person name="Lindquist E.A."/>
            <person name="Lipzen A.M."/>
            <person name="Meier-Kolthoff J.P."/>
            <person name="Ohm R.A."/>
            <person name="Otillar R.P."/>
            <person name="Pangilinan J.L."/>
            <person name="Peng Y."/>
            <person name="Rokas A."/>
            <person name="Rosa C.A."/>
            <person name="Scheuner C."/>
            <person name="Sibirny A.A."/>
            <person name="Slot J.C."/>
            <person name="Stielow J.B."/>
            <person name="Sun H."/>
            <person name="Kurtzman C.P."/>
            <person name="Blackwell M."/>
            <person name="Grigoriev I.V."/>
            <person name="Jeffries T.W."/>
        </authorList>
    </citation>
    <scope>NUCLEOTIDE SEQUENCE [LARGE SCALE GENOMIC DNA]</scope>
    <source>
        <strain evidence="2">ATCC 58044 / CBS 1984 / NCYC 433 / NRRL Y-366-8</strain>
    </source>
</reference>
<name>A0A1E3P4C7_WICAA</name>
<dbReference type="SFLD" id="SFLDG01132">
    <property type="entry name" value="C1.5.3:_5'-Nucleotidase_Like"/>
    <property type="match status" value="1"/>
</dbReference>
<evidence type="ECO:0000313" key="1">
    <source>
        <dbReference type="EMBL" id="ODQ59742.1"/>
    </source>
</evidence>
<dbReference type="NCBIfam" id="TIGR01993">
    <property type="entry name" value="Pyr-5-nucltdase"/>
    <property type="match status" value="1"/>
</dbReference>